<comment type="caution">
    <text evidence="2">The sequence shown here is derived from an EMBL/GenBank/DDBJ whole genome shotgun (WGS) entry which is preliminary data.</text>
</comment>
<feature type="domain" description="Aldehyde dehydrogenase" evidence="1">
    <location>
        <begin position="28"/>
        <end position="218"/>
    </location>
</feature>
<organism evidence="2 3">
    <name type="scientific">Mortierella alpina</name>
    <name type="common">Oleaginous fungus</name>
    <name type="synonym">Mortierella renispora</name>
    <dbReference type="NCBI Taxonomy" id="64518"/>
    <lineage>
        <taxon>Eukaryota</taxon>
        <taxon>Fungi</taxon>
        <taxon>Fungi incertae sedis</taxon>
        <taxon>Mucoromycota</taxon>
        <taxon>Mortierellomycotina</taxon>
        <taxon>Mortierellomycetes</taxon>
        <taxon>Mortierellales</taxon>
        <taxon>Mortierellaceae</taxon>
        <taxon>Mortierella</taxon>
    </lineage>
</organism>
<dbReference type="GO" id="GO:0006574">
    <property type="term" value="P:L-valine catabolic process"/>
    <property type="evidence" value="ECO:0007669"/>
    <property type="project" value="TreeGrafter"/>
</dbReference>
<dbReference type="InterPro" id="IPR016162">
    <property type="entry name" value="Ald_DH_N"/>
</dbReference>
<reference evidence="2" key="1">
    <citation type="submission" date="2021-07" db="EMBL/GenBank/DDBJ databases">
        <title>Draft genome of Mortierella alpina, strain LL118, isolated from an aspen leaf litter sample.</title>
        <authorList>
            <person name="Yang S."/>
            <person name="Vinatzer B.A."/>
        </authorList>
    </citation>
    <scope>NUCLEOTIDE SEQUENCE</scope>
    <source>
        <strain evidence="2">LL118</strain>
    </source>
</reference>
<dbReference type="Gene3D" id="3.40.605.10">
    <property type="entry name" value="Aldehyde Dehydrogenase, Chain A, domain 1"/>
    <property type="match status" value="1"/>
</dbReference>
<dbReference type="EMBL" id="JAIFTL010000394">
    <property type="protein sequence ID" value="KAG9319703.1"/>
    <property type="molecule type" value="Genomic_DNA"/>
</dbReference>
<dbReference type="PANTHER" id="PTHR43866:SF4">
    <property type="entry name" value="MALONATE-SEMIALDEHYDE DEHYDROGENASE"/>
    <property type="match status" value="1"/>
</dbReference>
<dbReference type="SUPFAM" id="SSF53720">
    <property type="entry name" value="ALDH-like"/>
    <property type="match status" value="1"/>
</dbReference>
<dbReference type="GO" id="GO:0004491">
    <property type="term" value="F:methylmalonate-semialdehyde dehydrogenase (acylating, NAD) activity"/>
    <property type="evidence" value="ECO:0007669"/>
    <property type="project" value="InterPro"/>
</dbReference>
<dbReference type="InterPro" id="IPR016161">
    <property type="entry name" value="Ald_DH/histidinol_DH"/>
</dbReference>
<dbReference type="Pfam" id="PF00171">
    <property type="entry name" value="Aldedh"/>
    <property type="match status" value="1"/>
</dbReference>
<sequence length="232" mass="24980">MLTQDQPRIENWINGQFVGPAASSSDSETVQYLPVTSPYTAKIIGHVPLSTAADVAEAVAAAREAFPAWSARTIKDRSGILIRFHALMTKHADSISDLVVLEHGKTKAEALVSVSRGQELVEYAMSLPHAVQGKMLEVSRGITCYDTRVPLGVVVSIVPFNFPVMVPLWTLSVAIVMGNTMVLKPSEKVPFAMTKIVELLKEAGLPSGVVNLVNGTAESKDLIGMKGWQTDP</sequence>
<evidence type="ECO:0000313" key="2">
    <source>
        <dbReference type="EMBL" id="KAG9319703.1"/>
    </source>
</evidence>
<evidence type="ECO:0000259" key="1">
    <source>
        <dbReference type="Pfam" id="PF00171"/>
    </source>
</evidence>
<dbReference type="InterPro" id="IPR010061">
    <property type="entry name" value="MeMal-semiAld_DH"/>
</dbReference>
<proteinExistence type="predicted"/>
<dbReference type="PANTHER" id="PTHR43866">
    <property type="entry name" value="MALONATE-SEMIALDEHYDE DEHYDROGENASE"/>
    <property type="match status" value="1"/>
</dbReference>
<dbReference type="InterPro" id="IPR015590">
    <property type="entry name" value="Aldehyde_DH_dom"/>
</dbReference>
<accession>A0A9P8CTY7</accession>
<name>A0A9P8CTY7_MORAP</name>
<dbReference type="GO" id="GO:0006210">
    <property type="term" value="P:thymine catabolic process"/>
    <property type="evidence" value="ECO:0007669"/>
    <property type="project" value="TreeGrafter"/>
</dbReference>
<evidence type="ECO:0000313" key="3">
    <source>
        <dbReference type="Proteomes" id="UP000717515"/>
    </source>
</evidence>
<dbReference type="Proteomes" id="UP000717515">
    <property type="component" value="Unassembled WGS sequence"/>
</dbReference>
<protein>
    <recommendedName>
        <fullName evidence="1">Aldehyde dehydrogenase domain-containing protein</fullName>
    </recommendedName>
</protein>
<gene>
    <name evidence="2" type="ORF">KVV02_007003</name>
</gene>
<dbReference type="AlphaFoldDB" id="A0A9P8CTY7"/>